<dbReference type="OrthoDB" id="66964at2759"/>
<dbReference type="FunCoup" id="A0A7J7C6I3">
    <property type="interactions" value="1378"/>
</dbReference>
<dbReference type="Pfam" id="PF11926">
    <property type="entry name" value="DUF3444"/>
    <property type="match status" value="1"/>
</dbReference>
<evidence type="ECO:0000313" key="4">
    <source>
        <dbReference type="Proteomes" id="UP000593562"/>
    </source>
</evidence>
<dbReference type="InParanoid" id="A0A7J7C6I3"/>
<dbReference type="SUPFAM" id="SSF46565">
    <property type="entry name" value="Chaperone J-domain"/>
    <property type="match status" value="1"/>
</dbReference>
<comment type="caution">
    <text evidence="3">The sequence shown here is derived from an EMBL/GenBank/DDBJ whole genome shotgun (WGS) entry which is preliminary data.</text>
</comment>
<dbReference type="PANTHER" id="PTHR44137:SF24">
    <property type="entry name" value="DNAJ HEAT SHOCK N-TERMINAL DOMAIN-CONTAINING PROTEIN"/>
    <property type="match status" value="1"/>
</dbReference>
<keyword evidence="4" id="KW-1185">Reference proteome</keyword>
<protein>
    <submittedName>
        <fullName evidence="3">Putative DNAJ heat shock N-terminal domain-containing protein</fullName>
    </submittedName>
</protein>
<feature type="domain" description="J" evidence="2">
    <location>
        <begin position="89"/>
        <end position="153"/>
    </location>
</feature>
<evidence type="ECO:0000313" key="3">
    <source>
        <dbReference type="EMBL" id="KAF5729739.1"/>
    </source>
</evidence>
<sequence>MEGAPDPESLPPSHSVSDKMDGNPDPEQEALHHNALAEDKFKVSNLKSALKHAKKAHRLSPNLDGLSTMITAFKILRAAEKSTGDAAPDWYKVLQVEPFCHINSIKKQYKKLALVLHPDKNSYLGCEEAFKLVGEGFRVFSDKIRRKEFDMKLRIKIQGERMGGGGEEEETFWTACSRCRLLHQFERRYLGHNLLCPNCKSSFVAVEVEGGSTKEEKEKEKEEEDGIRVWSKRLRSSVGSKWKASDDLGEVIGGLRSRNKMGSAGLNRKVVDCNKNGDLKGKDHGGDKARKGDVAAEWGSGRLRSVALRRRTSTVGEVLQRAKPKQVKSAEDTMTLAEMQLEAKRKASQVKMKEMMNVEEREKAKDKEKEKGKETNGALKTSRDLGIGRNEASDVSGDMGIVARRTSKNTRNSEADKSAGVAIERHRGYKQRDLGIMAVEDSDFYDFDKDRTERTFKKGQIWAIYDDDDGMPRYYGLIDEIVSVYPFELKFSWLDPQSNGDDGLMCWEKMGFHVSCGSFKVGKTTSTNLVNIFSHLVYFERAAREIYRIYPKKGSVWALYNEAAMDAEGINLSASDKRSYNIVVFLTTYSEMHGLSMAYLEKVEGFKTLFKRREIGSHAIRWLEKYDVRLFSHQIPARKLSGNEAPDRLKDCWELDPASLPSDLLTIVWGR</sequence>
<dbReference type="Pfam" id="PF23551">
    <property type="entry name" value="Zn_ribbon_20"/>
    <property type="match status" value="1"/>
</dbReference>
<dbReference type="PRINTS" id="PR00625">
    <property type="entry name" value="JDOMAIN"/>
</dbReference>
<dbReference type="InterPro" id="IPR036869">
    <property type="entry name" value="J_dom_sf"/>
</dbReference>
<organism evidence="3 4">
    <name type="scientific">Tripterygium wilfordii</name>
    <name type="common">Thunder God vine</name>
    <dbReference type="NCBI Taxonomy" id="458696"/>
    <lineage>
        <taxon>Eukaryota</taxon>
        <taxon>Viridiplantae</taxon>
        <taxon>Streptophyta</taxon>
        <taxon>Embryophyta</taxon>
        <taxon>Tracheophyta</taxon>
        <taxon>Spermatophyta</taxon>
        <taxon>Magnoliopsida</taxon>
        <taxon>eudicotyledons</taxon>
        <taxon>Gunneridae</taxon>
        <taxon>Pentapetalae</taxon>
        <taxon>rosids</taxon>
        <taxon>fabids</taxon>
        <taxon>Celastrales</taxon>
        <taxon>Celastraceae</taxon>
        <taxon>Tripterygium</taxon>
    </lineage>
</organism>
<feature type="region of interest" description="Disordered" evidence="1">
    <location>
        <begin position="359"/>
        <end position="391"/>
    </location>
</feature>
<dbReference type="InterPro" id="IPR056988">
    <property type="entry name" value="Zn_ribbon_pln"/>
</dbReference>
<reference evidence="3 4" key="1">
    <citation type="journal article" date="2020" name="Nat. Commun.">
        <title>Genome of Tripterygium wilfordii and identification of cytochrome P450 involved in triptolide biosynthesis.</title>
        <authorList>
            <person name="Tu L."/>
            <person name="Su P."/>
            <person name="Zhang Z."/>
            <person name="Gao L."/>
            <person name="Wang J."/>
            <person name="Hu T."/>
            <person name="Zhou J."/>
            <person name="Zhang Y."/>
            <person name="Zhao Y."/>
            <person name="Liu Y."/>
            <person name="Song Y."/>
            <person name="Tong Y."/>
            <person name="Lu Y."/>
            <person name="Yang J."/>
            <person name="Xu C."/>
            <person name="Jia M."/>
            <person name="Peters R.J."/>
            <person name="Huang L."/>
            <person name="Gao W."/>
        </authorList>
    </citation>
    <scope>NUCLEOTIDE SEQUENCE [LARGE SCALE GENOMIC DNA]</scope>
    <source>
        <strain evidence="4">cv. XIE 37</strain>
        <tissue evidence="3">Leaf</tissue>
    </source>
</reference>
<dbReference type="InterPro" id="IPR001623">
    <property type="entry name" value="DnaJ_domain"/>
</dbReference>
<dbReference type="CDD" id="cd06257">
    <property type="entry name" value="DnaJ"/>
    <property type="match status" value="1"/>
</dbReference>
<dbReference type="PROSITE" id="PS50076">
    <property type="entry name" value="DNAJ_2"/>
    <property type="match status" value="1"/>
</dbReference>
<gene>
    <name evidence="3" type="ORF">HS088_TW20G00103</name>
</gene>
<feature type="region of interest" description="Disordered" evidence="1">
    <location>
        <begin position="1"/>
        <end position="30"/>
    </location>
</feature>
<keyword evidence="3" id="KW-0346">Stress response</keyword>
<evidence type="ECO:0000256" key="1">
    <source>
        <dbReference type="SAM" id="MobiDB-lite"/>
    </source>
</evidence>
<proteinExistence type="predicted"/>
<feature type="compositionally biased region" description="Basic and acidic residues" evidence="1">
    <location>
        <begin position="359"/>
        <end position="374"/>
    </location>
</feature>
<dbReference type="EMBL" id="JAAARO010000020">
    <property type="protein sequence ID" value="KAF5729739.1"/>
    <property type="molecule type" value="Genomic_DNA"/>
</dbReference>
<dbReference type="Proteomes" id="UP000593562">
    <property type="component" value="Unassembled WGS sequence"/>
</dbReference>
<name>A0A7J7C6I3_TRIWF</name>
<evidence type="ECO:0000259" key="2">
    <source>
        <dbReference type="PROSITE" id="PS50076"/>
    </source>
</evidence>
<dbReference type="InterPro" id="IPR024593">
    <property type="entry name" value="DUF3444"/>
</dbReference>
<dbReference type="Pfam" id="PF00226">
    <property type="entry name" value="DnaJ"/>
    <property type="match status" value="1"/>
</dbReference>
<dbReference type="SMART" id="SM00271">
    <property type="entry name" value="DnaJ"/>
    <property type="match status" value="1"/>
</dbReference>
<accession>A0A7J7C6I3</accession>
<dbReference type="PANTHER" id="PTHR44137">
    <property type="entry name" value="BNAC03G44070D PROTEIN"/>
    <property type="match status" value="1"/>
</dbReference>
<dbReference type="Gene3D" id="1.10.287.110">
    <property type="entry name" value="DnaJ domain"/>
    <property type="match status" value="1"/>
</dbReference>
<dbReference type="AlphaFoldDB" id="A0A7J7C6I3"/>